<comment type="similarity">
    <text evidence="1">Belongs to the cycloisomerase 2 family.</text>
</comment>
<evidence type="ECO:0000256" key="2">
    <source>
        <dbReference type="ARBA" id="ARBA00022526"/>
    </source>
</evidence>
<dbReference type="AlphaFoldDB" id="A0A1H9J9N9"/>
<evidence type="ECO:0000313" key="3">
    <source>
        <dbReference type="EMBL" id="SEQ83493.1"/>
    </source>
</evidence>
<sequence>MKKYLGITAALIFNHAASADEARLLNQQPAVAEQTFLVGSWTGEAQGARVQKAFYPSQGIYTVRLSANGSMMPIALTPAESPSWLTIDAPHQRVYVVNEVDDGKVSAYHLGKNGELTLLNTIDSSGMHPTHSALSRDGRYLLVANYSAKDGQAGVSAIPVQSDGRLGKTQQFFPYNQGSNKVAERQSSGHAHSVTFSIDGQYVLAADLGADKIHVYHYDAKAKEPFSLLADKTINFPEGDGPRHSLFSADGKYLYITTEMSAQVKVYSFNQGKTELLQSEKLTDSTKPGDMSGAGLSLSPDGRFLYVGNRGEKNQIVRYAVDKATGKLSASKTYSAGGVEPRDFTFDATGRYLFVANVYSNNVVEFARDLETGELSPTGATLQIGTPTHIRFVNLAK</sequence>
<dbReference type="GO" id="GO:0005829">
    <property type="term" value="C:cytosol"/>
    <property type="evidence" value="ECO:0007669"/>
    <property type="project" value="TreeGrafter"/>
</dbReference>
<dbReference type="RefSeq" id="WP_092676177.1">
    <property type="nucleotide sequence ID" value="NZ_FOGC01000007.1"/>
</dbReference>
<gene>
    <name evidence="3" type="ORF">SAMN05216522_10781</name>
</gene>
<dbReference type="Proteomes" id="UP000242515">
    <property type="component" value="Unassembled WGS sequence"/>
</dbReference>
<dbReference type="Pfam" id="PF10282">
    <property type="entry name" value="Lactonase"/>
    <property type="match status" value="1"/>
</dbReference>
<dbReference type="InterPro" id="IPR011048">
    <property type="entry name" value="Haem_d1_sf"/>
</dbReference>
<dbReference type="Gene3D" id="2.130.10.10">
    <property type="entry name" value="YVTN repeat-like/Quinoprotein amine dehydrogenase"/>
    <property type="match status" value="1"/>
</dbReference>
<keyword evidence="4" id="KW-1185">Reference proteome</keyword>
<dbReference type="InterPro" id="IPR015943">
    <property type="entry name" value="WD40/YVTN_repeat-like_dom_sf"/>
</dbReference>
<dbReference type="PANTHER" id="PTHR30344">
    <property type="entry name" value="6-PHOSPHOGLUCONOLACTONASE-RELATED"/>
    <property type="match status" value="1"/>
</dbReference>
<accession>A0A1H9J9N9</accession>
<dbReference type="PANTHER" id="PTHR30344:SF1">
    <property type="entry name" value="6-PHOSPHOGLUCONOLACTONASE"/>
    <property type="match status" value="1"/>
</dbReference>
<keyword evidence="2" id="KW-0119">Carbohydrate metabolism</keyword>
<evidence type="ECO:0000313" key="4">
    <source>
        <dbReference type="Proteomes" id="UP000242515"/>
    </source>
</evidence>
<organism evidence="3 4">
    <name type="scientific">Rosenbergiella nectarea</name>
    <dbReference type="NCBI Taxonomy" id="988801"/>
    <lineage>
        <taxon>Bacteria</taxon>
        <taxon>Pseudomonadati</taxon>
        <taxon>Pseudomonadota</taxon>
        <taxon>Gammaproteobacteria</taxon>
        <taxon>Enterobacterales</taxon>
        <taxon>Erwiniaceae</taxon>
        <taxon>Rosenbergiella</taxon>
    </lineage>
</organism>
<dbReference type="GO" id="GO:0006006">
    <property type="term" value="P:glucose metabolic process"/>
    <property type="evidence" value="ECO:0007669"/>
    <property type="project" value="UniProtKB-KW"/>
</dbReference>
<dbReference type="OrthoDB" id="9790815at2"/>
<dbReference type="EMBL" id="FOGC01000007">
    <property type="protein sequence ID" value="SEQ83493.1"/>
    <property type="molecule type" value="Genomic_DNA"/>
</dbReference>
<dbReference type="InterPro" id="IPR050282">
    <property type="entry name" value="Cycloisomerase_2"/>
</dbReference>
<name>A0A1H9J9N9_9GAMM</name>
<dbReference type="GO" id="GO:0016853">
    <property type="term" value="F:isomerase activity"/>
    <property type="evidence" value="ECO:0007669"/>
    <property type="project" value="UniProtKB-KW"/>
</dbReference>
<keyword evidence="2" id="KW-0313">Glucose metabolism</keyword>
<keyword evidence="3" id="KW-0413">Isomerase</keyword>
<dbReference type="GO" id="GO:0017057">
    <property type="term" value="F:6-phosphogluconolactonase activity"/>
    <property type="evidence" value="ECO:0007669"/>
    <property type="project" value="TreeGrafter"/>
</dbReference>
<reference evidence="4" key="1">
    <citation type="submission" date="2016-10" db="EMBL/GenBank/DDBJ databases">
        <authorList>
            <person name="Varghese N."/>
            <person name="Submissions S."/>
        </authorList>
    </citation>
    <scope>NUCLEOTIDE SEQUENCE [LARGE SCALE GENOMIC DNA]</scope>
    <source>
        <strain evidence="4">8N4</strain>
    </source>
</reference>
<proteinExistence type="inferred from homology"/>
<dbReference type="STRING" id="988801.SAMN05216522_10781"/>
<dbReference type="InterPro" id="IPR019405">
    <property type="entry name" value="Lactonase_7-beta_prop"/>
</dbReference>
<dbReference type="SUPFAM" id="SSF51004">
    <property type="entry name" value="C-terminal (heme d1) domain of cytochrome cd1-nitrite reductase"/>
    <property type="match status" value="1"/>
</dbReference>
<evidence type="ECO:0000256" key="1">
    <source>
        <dbReference type="ARBA" id="ARBA00005564"/>
    </source>
</evidence>
<protein>
    <submittedName>
        <fullName evidence="3">6-phosphogluconolactonase, cycloisomerase 2 family</fullName>
    </submittedName>
</protein>